<gene>
    <name evidence="1" type="ORF">HPB47_018409</name>
</gene>
<comment type="caution">
    <text evidence="1">The sequence shown here is derived from an EMBL/GenBank/DDBJ whole genome shotgun (WGS) entry which is preliminary data.</text>
</comment>
<evidence type="ECO:0000313" key="1">
    <source>
        <dbReference type="EMBL" id="KAG0435572.1"/>
    </source>
</evidence>
<reference evidence="1 2" key="1">
    <citation type="journal article" date="2020" name="Cell">
        <title>Large-Scale Comparative Analyses of Tick Genomes Elucidate Their Genetic Diversity and Vector Capacities.</title>
        <authorList>
            <consortium name="Tick Genome and Microbiome Consortium (TIGMIC)"/>
            <person name="Jia N."/>
            <person name="Wang J."/>
            <person name="Shi W."/>
            <person name="Du L."/>
            <person name="Sun Y."/>
            <person name="Zhan W."/>
            <person name="Jiang J.F."/>
            <person name="Wang Q."/>
            <person name="Zhang B."/>
            <person name="Ji P."/>
            <person name="Bell-Sakyi L."/>
            <person name="Cui X.M."/>
            <person name="Yuan T.T."/>
            <person name="Jiang B.G."/>
            <person name="Yang W.F."/>
            <person name="Lam T.T."/>
            <person name="Chang Q.C."/>
            <person name="Ding S.J."/>
            <person name="Wang X.J."/>
            <person name="Zhu J.G."/>
            <person name="Ruan X.D."/>
            <person name="Zhao L."/>
            <person name="Wei J.T."/>
            <person name="Ye R.Z."/>
            <person name="Que T.C."/>
            <person name="Du C.H."/>
            <person name="Zhou Y.H."/>
            <person name="Cheng J.X."/>
            <person name="Dai P.F."/>
            <person name="Guo W.B."/>
            <person name="Han X.H."/>
            <person name="Huang E.J."/>
            <person name="Li L.F."/>
            <person name="Wei W."/>
            <person name="Gao Y.C."/>
            <person name="Liu J.Z."/>
            <person name="Shao H.Z."/>
            <person name="Wang X."/>
            <person name="Wang C.C."/>
            <person name="Yang T.C."/>
            <person name="Huo Q.B."/>
            <person name="Li W."/>
            <person name="Chen H.Y."/>
            <person name="Chen S.E."/>
            <person name="Zhou L.G."/>
            <person name="Ni X.B."/>
            <person name="Tian J.H."/>
            <person name="Sheng Y."/>
            <person name="Liu T."/>
            <person name="Pan Y.S."/>
            <person name="Xia L.Y."/>
            <person name="Li J."/>
            <person name="Zhao F."/>
            <person name="Cao W.C."/>
        </authorList>
    </citation>
    <scope>NUCLEOTIDE SEQUENCE [LARGE SCALE GENOMIC DNA]</scope>
    <source>
        <strain evidence="1">Iper-2018</strain>
    </source>
</reference>
<protein>
    <submittedName>
        <fullName evidence="1">Uncharacterized protein</fullName>
    </submittedName>
</protein>
<accession>A0AC60QLU1</accession>
<dbReference type="Proteomes" id="UP000805193">
    <property type="component" value="Unassembled WGS sequence"/>
</dbReference>
<keyword evidence="2" id="KW-1185">Reference proteome</keyword>
<organism evidence="1 2">
    <name type="scientific">Ixodes persulcatus</name>
    <name type="common">Taiga tick</name>
    <dbReference type="NCBI Taxonomy" id="34615"/>
    <lineage>
        <taxon>Eukaryota</taxon>
        <taxon>Metazoa</taxon>
        <taxon>Ecdysozoa</taxon>
        <taxon>Arthropoda</taxon>
        <taxon>Chelicerata</taxon>
        <taxon>Arachnida</taxon>
        <taxon>Acari</taxon>
        <taxon>Parasitiformes</taxon>
        <taxon>Ixodida</taxon>
        <taxon>Ixodoidea</taxon>
        <taxon>Ixodidae</taxon>
        <taxon>Ixodinae</taxon>
        <taxon>Ixodes</taxon>
    </lineage>
</organism>
<name>A0AC60QLU1_IXOPE</name>
<proteinExistence type="predicted"/>
<dbReference type="EMBL" id="JABSTQ010007532">
    <property type="protein sequence ID" value="KAG0435572.1"/>
    <property type="molecule type" value="Genomic_DNA"/>
</dbReference>
<evidence type="ECO:0000313" key="2">
    <source>
        <dbReference type="Proteomes" id="UP000805193"/>
    </source>
</evidence>
<sequence length="220" mass="24889">MSQRDIASLAGRPLSSINRIVQAFGDDQRLENLSRGSRSKATTDDEDRMIVAAAVDDPTSTAKEIQAELNLQVSVKTIRNRLHEAGLRSRVPARKPLLSAVNRQKRLQFAYEHASWSLADCENVLFSDESTFTTRWDQRQRIWRADNTRGSKDELWAAVEAEWVRLRASDLFARLFESLPRRLAAVVAAGGLPLQRGSLDRRLISQSQERPKLPLVLEEV</sequence>